<reference evidence="1 2" key="1">
    <citation type="journal article" date="2013" name="Syst. Appl. Microbiol.">
        <title>Phylogenetic position and virulence apparatus of the pear flower necrosis pathogen Erwinia piriflorinigrans CFBP 5888T as assessed by comparative genomics.</title>
        <authorList>
            <person name="Smits T.H."/>
            <person name="Rezzonico F."/>
            <person name="Lopez M.M."/>
            <person name="Blom J."/>
            <person name="Goesmann A."/>
            <person name="Frey J.E."/>
            <person name="Duffy B."/>
        </authorList>
    </citation>
    <scope>NUCLEOTIDE SEQUENCE [LARGE SCALE GENOMIC DNA]</scope>
    <source>
        <strain evidence="2">CFBP5888</strain>
    </source>
</reference>
<gene>
    <name evidence="1" type="primary">hrpF</name>
    <name evidence="1" type="ORF">EPIR_0554</name>
</gene>
<dbReference type="InterPro" id="IPR009371">
    <property type="entry name" value="T3SS_HrpF"/>
</dbReference>
<proteinExistence type="predicted"/>
<evidence type="ECO:0000313" key="2">
    <source>
        <dbReference type="Proteomes" id="UP000018217"/>
    </source>
</evidence>
<dbReference type="EMBL" id="CAHS01000006">
    <property type="protein sequence ID" value="CCG85919.1"/>
    <property type="molecule type" value="Genomic_DNA"/>
</dbReference>
<dbReference type="Proteomes" id="UP000018217">
    <property type="component" value="Unassembled WGS sequence"/>
</dbReference>
<name>V5Z4J2_9GAMM</name>
<comment type="caution">
    <text evidence="1">The sequence shown here is derived from an EMBL/GenBank/DDBJ whole genome shotgun (WGS) entry which is preliminary data.</text>
</comment>
<dbReference type="STRING" id="1161919.EPIR_0554"/>
<keyword evidence="2" id="KW-1185">Reference proteome</keyword>
<accession>V5Z4J2</accession>
<dbReference type="AlphaFoldDB" id="V5Z4J2"/>
<dbReference type="Pfam" id="PF06266">
    <property type="entry name" value="HrpF"/>
    <property type="match status" value="1"/>
</dbReference>
<organism evidence="1 2">
    <name type="scientific">Erwinia piriflorinigrans CFBP 5888</name>
    <dbReference type="NCBI Taxonomy" id="1161919"/>
    <lineage>
        <taxon>Bacteria</taxon>
        <taxon>Pseudomonadati</taxon>
        <taxon>Pseudomonadota</taxon>
        <taxon>Gammaproteobacteria</taxon>
        <taxon>Enterobacterales</taxon>
        <taxon>Erwiniaceae</taxon>
        <taxon>Erwinia</taxon>
    </lineage>
</organism>
<evidence type="ECO:0000313" key="1">
    <source>
        <dbReference type="EMBL" id="CCG85919.1"/>
    </source>
</evidence>
<sequence>MTGSTQCESLMMSSLSALQRRLDSQFNRAQNQLDDATQNASEGYSQEDSFAFFEASMGLSNASWAASQELTVKHGLAKAIINEIN</sequence>
<protein>
    <submittedName>
        <fullName evidence="1">Type III secretion protein HrpF</fullName>
    </submittedName>
</protein>